<keyword evidence="2" id="KW-1185">Reference proteome</keyword>
<comment type="caution">
    <text evidence="1">The sequence shown here is derived from an EMBL/GenBank/DDBJ whole genome shotgun (WGS) entry which is preliminary data.</text>
</comment>
<name>A0ABW1ZHX3_9DEIO</name>
<protein>
    <submittedName>
        <fullName evidence="1">Uncharacterized protein</fullName>
    </submittedName>
</protein>
<dbReference type="EMBL" id="JBHSWB010000001">
    <property type="protein sequence ID" value="MFC6660065.1"/>
    <property type="molecule type" value="Genomic_DNA"/>
</dbReference>
<sequence length="59" mass="6620">MTRLAGVRRHSRHQGRTTTSVTRMWCQCSVSAEATCREASHTGMPLYTPHSTRCWASSP</sequence>
<reference evidence="2" key="1">
    <citation type="journal article" date="2019" name="Int. J. Syst. Evol. Microbiol.">
        <title>The Global Catalogue of Microorganisms (GCM) 10K type strain sequencing project: providing services to taxonomists for standard genome sequencing and annotation.</title>
        <authorList>
            <consortium name="The Broad Institute Genomics Platform"/>
            <consortium name="The Broad Institute Genome Sequencing Center for Infectious Disease"/>
            <person name="Wu L."/>
            <person name="Ma J."/>
        </authorList>
    </citation>
    <scope>NUCLEOTIDE SEQUENCE [LARGE SCALE GENOMIC DNA]</scope>
    <source>
        <strain evidence="2">CCUG 63830</strain>
    </source>
</reference>
<evidence type="ECO:0000313" key="1">
    <source>
        <dbReference type="EMBL" id="MFC6660065.1"/>
    </source>
</evidence>
<evidence type="ECO:0000313" key="2">
    <source>
        <dbReference type="Proteomes" id="UP001596317"/>
    </source>
</evidence>
<proteinExistence type="predicted"/>
<dbReference type="Proteomes" id="UP001596317">
    <property type="component" value="Unassembled WGS sequence"/>
</dbReference>
<gene>
    <name evidence="1" type="ORF">ACFP90_06660</name>
</gene>
<accession>A0ABW1ZHX3</accession>
<organism evidence="1 2">
    <name type="scientific">Deinococcus multiflagellatus</name>
    <dbReference type="NCBI Taxonomy" id="1656887"/>
    <lineage>
        <taxon>Bacteria</taxon>
        <taxon>Thermotogati</taxon>
        <taxon>Deinococcota</taxon>
        <taxon>Deinococci</taxon>
        <taxon>Deinococcales</taxon>
        <taxon>Deinococcaceae</taxon>
        <taxon>Deinococcus</taxon>
    </lineage>
</organism>